<name>A0A558ANT0_9PSEU</name>
<dbReference type="EMBL" id="VJZA01000001">
    <property type="protein sequence ID" value="TVT25923.1"/>
    <property type="molecule type" value="Genomic_DNA"/>
</dbReference>
<evidence type="ECO:0000259" key="2">
    <source>
        <dbReference type="Pfam" id="PF12172"/>
    </source>
</evidence>
<feature type="domain" description="ChsH2 rubredoxin-like zinc ribbon" evidence="2">
    <location>
        <begin position="42"/>
        <end position="72"/>
    </location>
</feature>
<dbReference type="Gene3D" id="6.10.30.10">
    <property type="match status" value="1"/>
</dbReference>
<dbReference type="PANTHER" id="PTHR34075">
    <property type="entry name" value="BLR3430 PROTEIN"/>
    <property type="match status" value="1"/>
</dbReference>
<dbReference type="AlphaFoldDB" id="A0A558ANT0"/>
<gene>
    <name evidence="3" type="ORF">FNH06_00340</name>
</gene>
<evidence type="ECO:0000313" key="3">
    <source>
        <dbReference type="EMBL" id="TVT25923.1"/>
    </source>
</evidence>
<dbReference type="Pfam" id="PF01796">
    <property type="entry name" value="OB_ChsH2_C"/>
    <property type="match status" value="1"/>
</dbReference>
<sequence>MRSSMAVDAHTVSEFPGTGAASDLMPSRTDDTEAFYSALDNDGRLLLQLCRACNRHRTPTVPVCPHCGAREFTWTAAAGTGRLYSWVRYHRPYLSPFASLTPYSVGLVELAEGPRMFGRLVGIPSPVIGMRVRTVLERWSDGVVVPAFGAAEEGE</sequence>
<evidence type="ECO:0000259" key="1">
    <source>
        <dbReference type="Pfam" id="PF01796"/>
    </source>
</evidence>
<dbReference type="InterPro" id="IPR012340">
    <property type="entry name" value="NA-bd_OB-fold"/>
</dbReference>
<dbReference type="Proteomes" id="UP000318578">
    <property type="component" value="Unassembled WGS sequence"/>
</dbReference>
<keyword evidence="4" id="KW-1185">Reference proteome</keyword>
<dbReference type="Pfam" id="PF12172">
    <property type="entry name" value="zf-ChsH2"/>
    <property type="match status" value="1"/>
</dbReference>
<dbReference type="InterPro" id="IPR022002">
    <property type="entry name" value="ChsH2_Znr"/>
</dbReference>
<dbReference type="InterPro" id="IPR052513">
    <property type="entry name" value="Thioester_dehydratase-like"/>
</dbReference>
<protein>
    <submittedName>
        <fullName evidence="3">Nucleic acid-binding protein</fullName>
    </submittedName>
</protein>
<evidence type="ECO:0000313" key="4">
    <source>
        <dbReference type="Proteomes" id="UP000318578"/>
    </source>
</evidence>
<reference evidence="3 4" key="1">
    <citation type="submission" date="2019-07" db="EMBL/GenBank/DDBJ databases">
        <title>New species of Amycolatopsis and Streptomyces.</title>
        <authorList>
            <person name="Duangmal K."/>
            <person name="Teo W.F.A."/>
            <person name="Lipun K."/>
        </authorList>
    </citation>
    <scope>NUCLEOTIDE SEQUENCE [LARGE SCALE GENOMIC DNA]</scope>
    <source>
        <strain evidence="3 4">JCM 30562</strain>
    </source>
</reference>
<dbReference type="SUPFAM" id="SSF50249">
    <property type="entry name" value="Nucleic acid-binding proteins"/>
    <property type="match status" value="1"/>
</dbReference>
<dbReference type="InterPro" id="IPR002878">
    <property type="entry name" value="ChsH2_C"/>
</dbReference>
<accession>A0A558ANT0</accession>
<proteinExistence type="predicted"/>
<organism evidence="3 4">
    <name type="scientific">Amycolatopsis acidiphila</name>
    <dbReference type="NCBI Taxonomy" id="715473"/>
    <lineage>
        <taxon>Bacteria</taxon>
        <taxon>Bacillati</taxon>
        <taxon>Actinomycetota</taxon>
        <taxon>Actinomycetes</taxon>
        <taxon>Pseudonocardiales</taxon>
        <taxon>Pseudonocardiaceae</taxon>
        <taxon>Amycolatopsis</taxon>
    </lineage>
</organism>
<dbReference type="PANTHER" id="PTHR34075:SF5">
    <property type="entry name" value="BLR3430 PROTEIN"/>
    <property type="match status" value="1"/>
</dbReference>
<dbReference type="OrthoDB" id="7470921at2"/>
<comment type="caution">
    <text evidence="3">The sequence shown here is derived from an EMBL/GenBank/DDBJ whole genome shotgun (WGS) entry which is preliminary data.</text>
</comment>
<feature type="domain" description="ChsH2 C-terminal OB-fold" evidence="1">
    <location>
        <begin position="74"/>
        <end position="135"/>
    </location>
</feature>